<organism evidence="1">
    <name type="scientific">viral metagenome</name>
    <dbReference type="NCBI Taxonomy" id="1070528"/>
    <lineage>
        <taxon>unclassified sequences</taxon>
        <taxon>metagenomes</taxon>
        <taxon>organismal metagenomes</taxon>
    </lineage>
</organism>
<protein>
    <submittedName>
        <fullName evidence="1">Uncharacterized protein</fullName>
    </submittedName>
</protein>
<dbReference type="AlphaFoldDB" id="A0A6H1ZEH9"/>
<dbReference type="EMBL" id="MT143998">
    <property type="protein sequence ID" value="QJA45869.1"/>
    <property type="molecule type" value="Genomic_DNA"/>
</dbReference>
<evidence type="ECO:0000313" key="1">
    <source>
        <dbReference type="EMBL" id="QJA45869.1"/>
    </source>
</evidence>
<gene>
    <name evidence="1" type="ORF">TM448A00285_0047</name>
    <name evidence="2" type="ORF">TM448B01549_0002</name>
</gene>
<reference evidence="1" key="1">
    <citation type="submission" date="2020-03" db="EMBL/GenBank/DDBJ databases">
        <title>The deep terrestrial virosphere.</title>
        <authorList>
            <person name="Holmfeldt K."/>
            <person name="Nilsson E."/>
            <person name="Simone D."/>
            <person name="Lopez-Fernandez M."/>
            <person name="Wu X."/>
            <person name="de Brujin I."/>
            <person name="Lundin D."/>
            <person name="Andersson A."/>
            <person name="Bertilsson S."/>
            <person name="Dopson M."/>
        </authorList>
    </citation>
    <scope>NUCLEOTIDE SEQUENCE</scope>
    <source>
        <strain evidence="1">TM448A00285</strain>
        <strain evidence="2">TM448B01549</strain>
    </source>
</reference>
<evidence type="ECO:0000313" key="2">
    <source>
        <dbReference type="EMBL" id="QJH99301.1"/>
    </source>
</evidence>
<dbReference type="EMBL" id="MT144781">
    <property type="protein sequence ID" value="QJH99301.1"/>
    <property type="molecule type" value="Genomic_DNA"/>
</dbReference>
<proteinExistence type="predicted"/>
<accession>A0A6H1ZEH9</accession>
<name>A0A6H1ZEH9_9ZZZZ</name>
<sequence>MPMTDLTPQTIIRTGLAPTYGAANVDGHSIPNAGRMFLHVKNGSAVSVTVTVDTPGQVDGLDVAQLAVAIAAGLERMIGPFPPGVYNQISGKIHVTFSAVTTVTLAAFIL</sequence>